<dbReference type="PANTHER" id="PTHR19288:SF93">
    <property type="entry name" value="FI11325P-RELATED"/>
    <property type="match status" value="1"/>
</dbReference>
<accession>A0AAV5TTD6</accession>
<feature type="binding site" evidence="3">
    <location>
        <position position="241"/>
    </location>
    <ligand>
        <name>Mg(2+)</name>
        <dbReference type="ChEBI" id="CHEBI:18420"/>
    </ligand>
</feature>
<feature type="binding site" evidence="3">
    <location>
        <position position="23"/>
    </location>
    <ligand>
        <name>Mg(2+)</name>
        <dbReference type="ChEBI" id="CHEBI:18420"/>
    </ligand>
</feature>
<feature type="active site" description="Proton donor" evidence="1">
    <location>
        <position position="23"/>
    </location>
</feature>
<dbReference type="GO" id="GO:0016791">
    <property type="term" value="F:phosphatase activity"/>
    <property type="evidence" value="ECO:0007669"/>
    <property type="project" value="TreeGrafter"/>
</dbReference>
<feature type="binding site" evidence="3">
    <location>
        <position position="21"/>
    </location>
    <ligand>
        <name>Mg(2+)</name>
        <dbReference type="ChEBI" id="CHEBI:18420"/>
    </ligand>
</feature>
<dbReference type="PANTHER" id="PTHR19288">
    <property type="entry name" value="4-NITROPHENYLPHOSPHATASE-RELATED"/>
    <property type="match status" value="1"/>
</dbReference>
<keyword evidence="3" id="KW-0460">Magnesium</keyword>
<feature type="non-terminal residue" evidence="4">
    <location>
        <position position="1"/>
    </location>
</feature>
<evidence type="ECO:0008006" key="6">
    <source>
        <dbReference type="Google" id="ProtNLM"/>
    </source>
</evidence>
<dbReference type="InterPro" id="IPR023214">
    <property type="entry name" value="HAD_sf"/>
</dbReference>
<dbReference type="SUPFAM" id="SSF56784">
    <property type="entry name" value="HAD-like"/>
    <property type="match status" value="1"/>
</dbReference>
<reference evidence="4" key="1">
    <citation type="submission" date="2023-10" db="EMBL/GenBank/DDBJ databases">
        <title>Genome assembly of Pristionchus species.</title>
        <authorList>
            <person name="Yoshida K."/>
            <person name="Sommer R.J."/>
        </authorList>
    </citation>
    <scope>NUCLEOTIDE SEQUENCE</scope>
    <source>
        <strain evidence="4">RS0144</strain>
    </source>
</reference>
<dbReference type="Proteomes" id="UP001432027">
    <property type="component" value="Unassembled WGS sequence"/>
</dbReference>
<dbReference type="Pfam" id="PF13344">
    <property type="entry name" value="Hydrolase_6"/>
    <property type="match status" value="1"/>
</dbReference>
<dbReference type="EMBL" id="BTSX01000004">
    <property type="protein sequence ID" value="GMS97489.1"/>
    <property type="molecule type" value="Genomic_DNA"/>
</dbReference>
<keyword evidence="3" id="KW-0479">Metal-binding</keyword>
<dbReference type="Pfam" id="PF13242">
    <property type="entry name" value="Hydrolase_like"/>
    <property type="match status" value="1"/>
</dbReference>
<dbReference type="AlphaFoldDB" id="A0AAV5TTD6"/>
<keyword evidence="5" id="KW-1185">Reference proteome</keyword>
<dbReference type="GO" id="GO:0005737">
    <property type="term" value="C:cytoplasm"/>
    <property type="evidence" value="ECO:0007669"/>
    <property type="project" value="TreeGrafter"/>
</dbReference>
<evidence type="ECO:0000256" key="1">
    <source>
        <dbReference type="PIRSR" id="PIRSR000915-1"/>
    </source>
</evidence>
<feature type="active site" description="Nucleophile" evidence="1">
    <location>
        <position position="21"/>
    </location>
</feature>
<feature type="binding site" evidence="2">
    <location>
        <position position="216"/>
    </location>
    <ligand>
        <name>substrate</name>
    </ligand>
</feature>
<sequence>EQPVPVLSQDAVFNYDAYLLDGDGTLWTNDEPIPGAIKFVRKLISRGKKVFIITNDPGRSTRRYLEKVTRLGFPVSEKNIISPTTVIIDFCKRNPHFISKGIYLIGNGGIKEALEEGLGVECFGTGPDPMPSSDFFPSTVNLEKEASCVIVADDPQFSYMKLIKATTYLADPNCGFFITNEDAILPNENYILPGTGCFAAALRTAVLPRKPVVFGKPEETMGRYLMNNFELNPEKTIMFGDRLDTDIKFGSTNGFDTCWMRTGTTSVDDVNRAIDGEDQSLVPKFTFSFADFL</sequence>
<dbReference type="InterPro" id="IPR006357">
    <property type="entry name" value="HAD-SF_hydro_IIA"/>
</dbReference>
<organism evidence="4 5">
    <name type="scientific">Pristionchus entomophagus</name>
    <dbReference type="NCBI Taxonomy" id="358040"/>
    <lineage>
        <taxon>Eukaryota</taxon>
        <taxon>Metazoa</taxon>
        <taxon>Ecdysozoa</taxon>
        <taxon>Nematoda</taxon>
        <taxon>Chromadorea</taxon>
        <taxon>Rhabditida</taxon>
        <taxon>Rhabditina</taxon>
        <taxon>Diplogasteromorpha</taxon>
        <taxon>Diplogasteroidea</taxon>
        <taxon>Neodiplogasteridae</taxon>
        <taxon>Pristionchus</taxon>
    </lineage>
</organism>
<evidence type="ECO:0000313" key="4">
    <source>
        <dbReference type="EMBL" id="GMS97489.1"/>
    </source>
</evidence>
<protein>
    <recommendedName>
        <fullName evidence="6">Hydrolase</fullName>
    </recommendedName>
</protein>
<comment type="cofactor">
    <cofactor evidence="3">
        <name>Mg(2+)</name>
        <dbReference type="ChEBI" id="CHEBI:18420"/>
    </cofactor>
    <text evidence="3">Divalent metal ions. Mg(2+) is the most effective.</text>
</comment>
<dbReference type="InterPro" id="IPR036412">
    <property type="entry name" value="HAD-like_sf"/>
</dbReference>
<gene>
    <name evidence="4" type="ORF">PENTCL1PPCAC_19664</name>
</gene>
<name>A0AAV5TTD6_9BILA</name>
<dbReference type="Gene3D" id="3.40.50.1000">
    <property type="entry name" value="HAD superfamily/HAD-like"/>
    <property type="match status" value="2"/>
</dbReference>
<dbReference type="NCBIfam" id="TIGR01460">
    <property type="entry name" value="HAD-SF-IIA"/>
    <property type="match status" value="1"/>
</dbReference>
<evidence type="ECO:0000313" key="5">
    <source>
        <dbReference type="Proteomes" id="UP001432027"/>
    </source>
</evidence>
<dbReference type="GO" id="GO:0046872">
    <property type="term" value="F:metal ion binding"/>
    <property type="evidence" value="ECO:0007669"/>
    <property type="project" value="UniProtKB-KW"/>
</dbReference>
<evidence type="ECO:0000256" key="3">
    <source>
        <dbReference type="PIRSR" id="PIRSR000915-3"/>
    </source>
</evidence>
<comment type="caution">
    <text evidence="4">The sequence shown here is derived from an EMBL/GenBank/DDBJ whole genome shotgun (WGS) entry which is preliminary data.</text>
</comment>
<dbReference type="PIRSF" id="PIRSF000915">
    <property type="entry name" value="PGP-type_phosphatase"/>
    <property type="match status" value="1"/>
</dbReference>
<proteinExistence type="predicted"/>
<evidence type="ECO:0000256" key="2">
    <source>
        <dbReference type="PIRSR" id="PIRSR000915-2"/>
    </source>
</evidence>